<dbReference type="InterPro" id="IPR000792">
    <property type="entry name" value="Tscrpt_reg_LuxR_C"/>
</dbReference>
<dbReference type="PANTHER" id="PTHR44688">
    <property type="entry name" value="DNA-BINDING TRANSCRIPTIONAL ACTIVATOR DEVR_DOSR"/>
    <property type="match status" value="1"/>
</dbReference>
<evidence type="ECO:0000256" key="1">
    <source>
        <dbReference type="ARBA" id="ARBA00023015"/>
    </source>
</evidence>
<dbReference type="PANTHER" id="PTHR44688:SF16">
    <property type="entry name" value="DNA-BINDING TRANSCRIPTIONAL ACTIVATOR DEVR_DOSR"/>
    <property type="match status" value="1"/>
</dbReference>
<keyword evidence="2" id="KW-0238">DNA-binding</keyword>
<evidence type="ECO:0000259" key="4">
    <source>
        <dbReference type="PROSITE" id="PS50043"/>
    </source>
</evidence>
<gene>
    <name evidence="5" type="ORF">H8L47_15125</name>
</gene>
<dbReference type="PROSITE" id="PS50043">
    <property type="entry name" value="HTH_LUXR_2"/>
    <property type="match status" value="1"/>
</dbReference>
<name>A0ABR6ZBA1_9BURK</name>
<dbReference type="Proteomes" id="UP000646911">
    <property type="component" value="Unassembled WGS sequence"/>
</dbReference>
<feature type="domain" description="HTH luxR-type" evidence="4">
    <location>
        <begin position="216"/>
        <end position="281"/>
    </location>
</feature>
<dbReference type="SMART" id="SM00421">
    <property type="entry name" value="HTH_LUXR"/>
    <property type="match status" value="1"/>
</dbReference>
<dbReference type="CDD" id="cd06170">
    <property type="entry name" value="LuxR_C_like"/>
    <property type="match status" value="1"/>
</dbReference>
<dbReference type="InterPro" id="IPR016032">
    <property type="entry name" value="Sig_transdc_resp-reg_C-effctor"/>
</dbReference>
<reference evidence="5 6" key="1">
    <citation type="submission" date="2020-08" db="EMBL/GenBank/DDBJ databases">
        <title>Novel species isolated from subtropical streams in China.</title>
        <authorList>
            <person name="Lu H."/>
        </authorList>
    </citation>
    <scope>NUCLEOTIDE SEQUENCE [LARGE SCALE GENOMIC DNA]</scope>
    <source>
        <strain evidence="5 6">NL8W</strain>
    </source>
</reference>
<protein>
    <recommendedName>
        <fullName evidence="4">HTH luxR-type domain-containing protein</fullName>
    </recommendedName>
</protein>
<dbReference type="Pfam" id="PF00196">
    <property type="entry name" value="GerE"/>
    <property type="match status" value="1"/>
</dbReference>
<dbReference type="InterPro" id="IPR036388">
    <property type="entry name" value="WH-like_DNA-bd_sf"/>
</dbReference>
<evidence type="ECO:0000256" key="3">
    <source>
        <dbReference type="ARBA" id="ARBA00023163"/>
    </source>
</evidence>
<keyword evidence="1" id="KW-0805">Transcription regulation</keyword>
<comment type="caution">
    <text evidence="5">The sequence shown here is derived from an EMBL/GenBank/DDBJ whole genome shotgun (WGS) entry which is preliminary data.</text>
</comment>
<accession>A0ABR6ZBA1</accession>
<dbReference type="PRINTS" id="PR00038">
    <property type="entry name" value="HTHLUXR"/>
</dbReference>
<proteinExistence type="predicted"/>
<evidence type="ECO:0000313" key="6">
    <source>
        <dbReference type="Proteomes" id="UP000646911"/>
    </source>
</evidence>
<evidence type="ECO:0000313" key="5">
    <source>
        <dbReference type="EMBL" id="MBC3908889.1"/>
    </source>
</evidence>
<dbReference type="InterPro" id="IPR036693">
    <property type="entry name" value="TF_LuxR_autoind-bd_dom_sf"/>
</dbReference>
<organism evidence="5 6">
    <name type="scientific">Undibacterium umbellatum</name>
    <dbReference type="NCBI Taxonomy" id="2762300"/>
    <lineage>
        <taxon>Bacteria</taxon>
        <taxon>Pseudomonadati</taxon>
        <taxon>Pseudomonadota</taxon>
        <taxon>Betaproteobacteria</taxon>
        <taxon>Burkholderiales</taxon>
        <taxon>Oxalobacteraceae</taxon>
        <taxon>Undibacterium</taxon>
    </lineage>
</organism>
<sequence>MRHPPYISASIRSISHPSRKFKVARRTNTDMVNFAEQLSRTSILPIIMACAETRNANDFSMIAQGILREILPHEMMVCGVGGVSPQGNYVHKLLQFNCPAESYHYYQSLLDSKGRANSPLMQKWRETQEPVFFQTGRDDHAVPAEWLASFKKQKMHNTVAHGMLDLSGHFSSYFIFTNLPFEVSHQHAYLLALLTPHLHLALAHALTKVEEFPVRPGINNKTLSERQREILHWMHEGKTNWEIATILELTEVNVKYHIDQIFAKLDVRSRVHAVSKAYELGLLLATHKN</sequence>
<dbReference type="RefSeq" id="WP_186954428.1">
    <property type="nucleotide sequence ID" value="NZ_JACOFX010000007.1"/>
</dbReference>
<dbReference type="EMBL" id="JACOFX010000007">
    <property type="protein sequence ID" value="MBC3908889.1"/>
    <property type="molecule type" value="Genomic_DNA"/>
</dbReference>
<dbReference type="Gene3D" id="3.30.450.80">
    <property type="entry name" value="Transcription factor LuxR-like, autoinducer-binding domain"/>
    <property type="match status" value="1"/>
</dbReference>
<evidence type="ECO:0000256" key="2">
    <source>
        <dbReference type="ARBA" id="ARBA00023125"/>
    </source>
</evidence>
<dbReference type="Gene3D" id="1.10.10.10">
    <property type="entry name" value="Winged helix-like DNA-binding domain superfamily/Winged helix DNA-binding domain"/>
    <property type="match status" value="1"/>
</dbReference>
<keyword evidence="6" id="KW-1185">Reference proteome</keyword>
<keyword evidence="3" id="KW-0804">Transcription</keyword>
<dbReference type="SUPFAM" id="SSF46894">
    <property type="entry name" value="C-terminal effector domain of the bipartite response regulators"/>
    <property type="match status" value="1"/>
</dbReference>